<sequence length="193" mass="21298">MLKNLIILNVLNLGLVWGIDFTPAPVSSNTFGSLNIGWLHSTITGAQRNEVLQDYKSARNAMLFGLKRGFILTEGKTLLLNAWIDGSAGSENKNGLYNFSVGGQIGYRFFDGRVIAFVGGGFEMSNLATPEPKEQYNIYGGIARAEVFIDIAKGYGLSVGYQRGFNEKSKKLLGERFDTQSFFVSVSYYDFSI</sequence>
<proteinExistence type="predicted"/>
<name>Q7VFA8_HELHP</name>
<protein>
    <recommendedName>
        <fullName evidence="3">Outer membrane protein</fullName>
    </recommendedName>
</protein>
<dbReference type="RefSeq" id="WP_011116608.1">
    <property type="nucleotide sequence ID" value="NC_004917.1"/>
</dbReference>
<dbReference type="Proteomes" id="UP000002495">
    <property type="component" value="Chromosome"/>
</dbReference>
<evidence type="ECO:0000313" key="2">
    <source>
        <dbReference type="Proteomes" id="UP000002495"/>
    </source>
</evidence>
<evidence type="ECO:0008006" key="3">
    <source>
        <dbReference type="Google" id="ProtNLM"/>
    </source>
</evidence>
<keyword evidence="2" id="KW-1185">Reference proteome</keyword>
<dbReference type="EMBL" id="AE017125">
    <property type="protein sequence ID" value="AAP78366.1"/>
    <property type="molecule type" value="Genomic_DNA"/>
</dbReference>
<accession>Q7VFA8</accession>
<reference evidence="1 2" key="1">
    <citation type="journal article" date="2003" name="Proc. Natl. Acad. Sci. U.S.A.">
        <title>The complete genome sequence of the carcinogenic bacterium Helicobacter hepaticus.</title>
        <authorList>
            <person name="Suerbaum S."/>
            <person name="Josenhans C."/>
            <person name="Sterzenbach T."/>
            <person name="Drescher B."/>
            <person name="Brandt P."/>
            <person name="Bell M."/>
            <person name="Droege M."/>
            <person name="Fartmann B."/>
            <person name="Fischer H.-P."/>
            <person name="Ge Z."/>
            <person name="Hoerster A."/>
            <person name="Holland R."/>
            <person name="Klein K."/>
            <person name="Koenig J."/>
            <person name="Macko L."/>
            <person name="Mendz G.L."/>
            <person name="Nyakatura G."/>
            <person name="Schauer D.B."/>
            <person name="Shen Z."/>
            <person name="Weber J."/>
            <person name="Frosch M."/>
            <person name="Fox J.G."/>
        </authorList>
    </citation>
    <scope>NUCLEOTIDE SEQUENCE [LARGE SCALE GENOMIC DNA]</scope>
    <source>
        <strain evidence="2">ATCC 51449 / 3B1</strain>
    </source>
</reference>
<dbReference type="AlphaFoldDB" id="Q7VFA8"/>
<dbReference type="STRING" id="235279.HH_1769"/>
<dbReference type="KEGG" id="hhe:HH_1769"/>
<evidence type="ECO:0000313" key="1">
    <source>
        <dbReference type="EMBL" id="AAP78366.1"/>
    </source>
</evidence>
<organism evidence="1 2">
    <name type="scientific">Helicobacter hepaticus (strain ATCC 51449 / 3B1)</name>
    <dbReference type="NCBI Taxonomy" id="235279"/>
    <lineage>
        <taxon>Bacteria</taxon>
        <taxon>Pseudomonadati</taxon>
        <taxon>Campylobacterota</taxon>
        <taxon>Epsilonproteobacteria</taxon>
        <taxon>Campylobacterales</taxon>
        <taxon>Helicobacteraceae</taxon>
        <taxon>Helicobacter</taxon>
    </lineage>
</organism>
<dbReference type="HOGENOM" id="CLU_1407074_0_0_7"/>
<gene>
    <name evidence="1" type="ordered locus">HH_1769</name>
</gene>